<organism evidence="2 3">
    <name type="scientific">Pseudomonas frederiksbergensis</name>
    <dbReference type="NCBI Taxonomy" id="104087"/>
    <lineage>
        <taxon>Bacteria</taxon>
        <taxon>Pseudomonadati</taxon>
        <taxon>Pseudomonadota</taxon>
        <taxon>Gammaproteobacteria</taxon>
        <taxon>Pseudomonadales</taxon>
        <taxon>Pseudomonadaceae</taxon>
        <taxon>Pseudomonas</taxon>
    </lineage>
</organism>
<reference evidence="2 3" key="1">
    <citation type="submission" date="2016-10" db="EMBL/GenBank/DDBJ databases">
        <title>Comparative genome analysis of multiple Pseudomonas spp. focuses on biocontrol and plant growth promoting traits.</title>
        <authorList>
            <person name="Tao X.-Y."/>
            <person name="Taylor C.G."/>
        </authorList>
    </citation>
    <scope>NUCLEOTIDE SEQUENCE [LARGE SCALE GENOMIC DNA]</scope>
    <source>
        <strain evidence="2 3">94G2</strain>
    </source>
</reference>
<dbReference type="Pfam" id="PF17657">
    <property type="entry name" value="DNA_pol3_finger"/>
    <property type="match status" value="1"/>
</dbReference>
<comment type="caution">
    <text evidence="2">The sequence shown here is derived from an EMBL/GenBank/DDBJ whole genome shotgun (WGS) entry which is preliminary data.</text>
</comment>
<protein>
    <recommendedName>
        <fullName evidence="1">DNA polymerase III alpha subunit finger domain-containing protein</fullName>
    </recommendedName>
</protein>
<name>A0A423I9Z7_9PSED</name>
<sequence length="88" mass="10057">MWERDGIIEDIRDHKGRHFDLSTIEQEDATAHAKIRHADMLGSSQTEYWDEMAMLARLNPRTFYDRVVKVAMVLPGSATASTLIVSPR</sequence>
<feature type="domain" description="DNA polymerase III alpha subunit finger" evidence="1">
    <location>
        <begin position="7"/>
        <end position="79"/>
    </location>
</feature>
<gene>
    <name evidence="2" type="ORF">BK661_27900</name>
</gene>
<dbReference type="EMBL" id="MOBL01000197">
    <property type="protein sequence ID" value="RON22245.1"/>
    <property type="molecule type" value="Genomic_DNA"/>
</dbReference>
<dbReference type="InterPro" id="IPR040982">
    <property type="entry name" value="DNA_pol3_finger"/>
</dbReference>
<evidence type="ECO:0000313" key="3">
    <source>
        <dbReference type="Proteomes" id="UP000283260"/>
    </source>
</evidence>
<accession>A0A423I9Z7</accession>
<dbReference type="AlphaFoldDB" id="A0A423I9Z7"/>
<evidence type="ECO:0000259" key="1">
    <source>
        <dbReference type="Pfam" id="PF17657"/>
    </source>
</evidence>
<evidence type="ECO:0000313" key="2">
    <source>
        <dbReference type="EMBL" id="RON22245.1"/>
    </source>
</evidence>
<proteinExistence type="predicted"/>
<dbReference type="Proteomes" id="UP000283260">
    <property type="component" value="Unassembled WGS sequence"/>
</dbReference>